<dbReference type="GeneID" id="119726582"/>
<dbReference type="InterPro" id="IPR016186">
    <property type="entry name" value="C-type_lectin-like/link_sf"/>
</dbReference>
<dbReference type="RefSeq" id="XP_038054245.1">
    <property type="nucleotide sequence ID" value="XM_038198317.1"/>
</dbReference>
<keyword evidence="5" id="KW-1185">Reference proteome</keyword>
<dbReference type="FunFam" id="3.10.100.10:FF:000087">
    <property type="entry name" value="Snaclec rhodocetin subunit delta"/>
    <property type="match status" value="1"/>
</dbReference>
<protein>
    <recommendedName>
        <fullName evidence="3">C-type lectin domain-containing protein</fullName>
    </recommendedName>
</protein>
<dbReference type="EnsemblMetazoa" id="XM_038198317.1">
    <property type="protein sequence ID" value="XP_038054245.1"/>
    <property type="gene ID" value="LOC119726582"/>
</dbReference>
<dbReference type="InterPro" id="IPR001304">
    <property type="entry name" value="C-type_lectin-like"/>
</dbReference>
<proteinExistence type="predicted"/>
<organism evidence="4 5">
    <name type="scientific">Patiria miniata</name>
    <name type="common">Bat star</name>
    <name type="synonym">Asterina miniata</name>
    <dbReference type="NCBI Taxonomy" id="46514"/>
    <lineage>
        <taxon>Eukaryota</taxon>
        <taxon>Metazoa</taxon>
        <taxon>Echinodermata</taxon>
        <taxon>Eleutherozoa</taxon>
        <taxon>Asterozoa</taxon>
        <taxon>Asteroidea</taxon>
        <taxon>Valvatacea</taxon>
        <taxon>Valvatida</taxon>
        <taxon>Asterinidae</taxon>
        <taxon>Patiria</taxon>
    </lineage>
</organism>
<reference evidence="4" key="1">
    <citation type="submission" date="2022-11" db="UniProtKB">
        <authorList>
            <consortium name="EnsemblMetazoa"/>
        </authorList>
    </citation>
    <scope>IDENTIFICATION</scope>
</reference>
<name>A0A913ZST3_PATMI</name>
<evidence type="ECO:0000313" key="4">
    <source>
        <dbReference type="EnsemblMetazoa" id="XP_038054245.1"/>
    </source>
</evidence>
<evidence type="ECO:0000313" key="5">
    <source>
        <dbReference type="Proteomes" id="UP000887568"/>
    </source>
</evidence>
<dbReference type="PRINTS" id="PR01504">
    <property type="entry name" value="PNCREATITSAP"/>
</dbReference>
<dbReference type="AlphaFoldDB" id="A0A913ZST3"/>
<dbReference type="SUPFAM" id="SSF56436">
    <property type="entry name" value="C-type lectin-like"/>
    <property type="match status" value="1"/>
</dbReference>
<dbReference type="InterPro" id="IPR050111">
    <property type="entry name" value="C-type_lectin/snaclec_domain"/>
</dbReference>
<feature type="domain" description="C-type lectin" evidence="3">
    <location>
        <begin position="30"/>
        <end position="161"/>
    </location>
</feature>
<sequence>MVFSKISCVMFFLVLGLVSADDCPPFWTGYGNHCYRFFGPPKTWQSAEEHCQEFFTRNGQGHLASIHNSEENDFLIQMWSSSLVPNENRVGDCVWIGHNDHANEGSFTWSDGTGVDYTGWRTNEPNNYGGRGEDCGSFYRTTEHVGWNDYRCEVALPYLCKMPSFYIREE</sequence>
<keyword evidence="2" id="KW-0732">Signal</keyword>
<feature type="signal peptide" evidence="2">
    <location>
        <begin position="1"/>
        <end position="20"/>
    </location>
</feature>
<accession>A0A913ZST3</accession>
<dbReference type="SMART" id="SM00034">
    <property type="entry name" value="CLECT"/>
    <property type="match status" value="1"/>
</dbReference>
<keyword evidence="1" id="KW-1015">Disulfide bond</keyword>
<dbReference type="PROSITE" id="PS50041">
    <property type="entry name" value="C_TYPE_LECTIN_2"/>
    <property type="match status" value="1"/>
</dbReference>
<dbReference type="PROSITE" id="PS00615">
    <property type="entry name" value="C_TYPE_LECTIN_1"/>
    <property type="match status" value="1"/>
</dbReference>
<evidence type="ECO:0000256" key="1">
    <source>
        <dbReference type="ARBA" id="ARBA00023157"/>
    </source>
</evidence>
<dbReference type="InterPro" id="IPR018378">
    <property type="entry name" value="C-type_lectin_CS"/>
</dbReference>
<dbReference type="OrthoDB" id="7357196at2759"/>
<dbReference type="OMA" id="NTICQRT"/>
<dbReference type="InterPro" id="IPR016187">
    <property type="entry name" value="CTDL_fold"/>
</dbReference>
<dbReference type="PANTHER" id="PTHR22803">
    <property type="entry name" value="MANNOSE, PHOSPHOLIPASE, LECTIN RECEPTOR RELATED"/>
    <property type="match status" value="1"/>
</dbReference>
<evidence type="ECO:0000259" key="3">
    <source>
        <dbReference type="PROSITE" id="PS50041"/>
    </source>
</evidence>
<evidence type="ECO:0000256" key="2">
    <source>
        <dbReference type="SAM" id="SignalP"/>
    </source>
</evidence>
<dbReference type="Gene3D" id="3.10.100.10">
    <property type="entry name" value="Mannose-Binding Protein A, subunit A"/>
    <property type="match status" value="1"/>
</dbReference>
<dbReference type="Proteomes" id="UP000887568">
    <property type="component" value="Unplaced"/>
</dbReference>
<feature type="chain" id="PRO_5037517960" description="C-type lectin domain-containing protein" evidence="2">
    <location>
        <begin position="21"/>
        <end position="170"/>
    </location>
</feature>
<dbReference type="Pfam" id="PF00059">
    <property type="entry name" value="Lectin_C"/>
    <property type="match status" value="1"/>
</dbReference>